<dbReference type="EMBL" id="AP023291">
    <property type="protein sequence ID" value="BCH85057.1"/>
    <property type="molecule type" value="Genomic_DNA"/>
</dbReference>
<evidence type="ECO:0000313" key="1">
    <source>
        <dbReference type="EMBL" id="AKH06944.1"/>
    </source>
</evidence>
<reference evidence="2" key="2">
    <citation type="submission" date="2020-07" db="EMBL/GenBank/DDBJ databases">
        <title>complete genome sequences of Salmonella enterica subsp. enterica serovar Typhimurium str. L-4126.</title>
        <authorList>
            <person name="Sekizuka T."/>
            <person name="Arai N."/>
            <person name="Akiba M."/>
            <person name="Kuroda M."/>
        </authorList>
    </citation>
    <scope>NUCLEOTIDE SEQUENCE</scope>
    <source>
        <strain evidence="2">L-4126</strain>
    </source>
</reference>
<evidence type="ECO:0000313" key="3">
    <source>
        <dbReference type="EMBL" id="CAD5308695.1"/>
    </source>
</evidence>
<accession>A0A5K1VRG6</accession>
<accession>A0A0F7J7W1</accession>
<reference evidence="3" key="3">
    <citation type="submission" date="2020-09" db="EMBL/GenBank/DDBJ databases">
        <authorList>
            <person name="Zund M."/>
        </authorList>
    </citation>
    <scope>NUCLEOTIDE SEQUENCE</scope>
    <source>
        <strain evidence="3">S.Tm LT2p22_assembled</strain>
    </source>
</reference>
<dbReference type="AlphaFoldDB" id="A0A5K1VRG6"/>
<evidence type="ECO:0000313" key="2">
    <source>
        <dbReference type="EMBL" id="BCH85057.1"/>
    </source>
</evidence>
<protein>
    <submittedName>
        <fullName evidence="1">Uncharacterized protein</fullName>
    </submittedName>
</protein>
<organism evidence="1 4">
    <name type="scientific">Salmonella typhimurium</name>
    <dbReference type="NCBI Taxonomy" id="90371"/>
    <lineage>
        <taxon>Bacteria</taxon>
        <taxon>Pseudomonadati</taxon>
        <taxon>Pseudomonadota</taxon>
        <taxon>Gammaproteobacteria</taxon>
        <taxon>Enterobacterales</taxon>
        <taxon>Enterobacteriaceae</taxon>
        <taxon>Salmonella</taxon>
    </lineage>
</organism>
<dbReference type="PATRIC" id="fig|59201.158.peg.1420"/>
<dbReference type="EMBL" id="CP011428">
    <property type="protein sequence ID" value="AKH06944.1"/>
    <property type="molecule type" value="Genomic_DNA"/>
</dbReference>
<dbReference type="Proteomes" id="UP000034636">
    <property type="component" value="Chromosome"/>
</dbReference>
<reference evidence="1 4" key="1">
    <citation type="journal article" date="2015" name="Genome Announc.">
        <title>Complete Genome Sequencing of a Multidrug-Resistant and Human-Invasive Salmonella enterica Serovar Typhimurium Strain of the Emerging Sequence Type 213 Genotype.</title>
        <authorList>
            <person name="Calva E."/>
            <person name="Silva C."/>
            <person name="Zaidi M.B."/>
            <person name="Sanchez-Flores A."/>
            <person name="Estrada K."/>
            <person name="Silva G.G."/>
            <person name="Soto-Jimenez L.M."/>
            <person name="Wiesner M."/>
            <person name="Fernandez-Mora M."/>
            <person name="Edwards R.A."/>
            <person name="Vinuesa P."/>
        </authorList>
    </citation>
    <scope>NUCLEOTIDE SEQUENCE [LARGE SCALE GENOMIC DNA]</scope>
    <source>
        <strain evidence="1 4">YU39</strain>
    </source>
</reference>
<sequence length="42" mass="5054">MMNLRMPLYINTVTIMCNYQKHLHCLMFVLQMLDSFMLSEAQ</sequence>
<name>A0A5K1VRG6_SALTM</name>
<accession>A0A484WZP6</accession>
<gene>
    <name evidence="1" type="ORF">SE14_01397</name>
    <name evidence="2" type="ORF">SEL4126_25260</name>
    <name evidence="3" type="ORF">STMLT2P22_CBEKMEGD_02141</name>
</gene>
<evidence type="ECO:0000313" key="4">
    <source>
        <dbReference type="Proteomes" id="UP000034636"/>
    </source>
</evidence>
<dbReference type="EMBL" id="LR881463">
    <property type="protein sequence ID" value="CAD5308695.1"/>
    <property type="molecule type" value="Genomic_DNA"/>
</dbReference>
<proteinExistence type="predicted"/>